<protein>
    <submittedName>
        <fullName evidence="3">Alpha/beta hydrolase</fullName>
    </submittedName>
</protein>
<dbReference type="eggNOG" id="COG2267">
    <property type="taxonomic scope" value="Bacteria"/>
</dbReference>
<comment type="caution">
    <text evidence="3">The sequence shown here is derived from an EMBL/GenBank/DDBJ whole genome shotgun (WGS) entry which is preliminary data.</text>
</comment>
<dbReference type="InterPro" id="IPR029058">
    <property type="entry name" value="AB_hydrolase_fold"/>
</dbReference>
<dbReference type="STRING" id="1218173.BALCAV_0211910"/>
<dbReference type="PANTHER" id="PTHR43798:SF31">
    <property type="entry name" value="AB HYDROLASE SUPERFAMILY PROTEIN YCLE"/>
    <property type="match status" value="1"/>
</dbReference>
<keyword evidence="5" id="KW-1185">Reference proteome</keyword>
<dbReference type="GO" id="GO:0016787">
    <property type="term" value="F:hydrolase activity"/>
    <property type="evidence" value="ECO:0007669"/>
    <property type="project" value="UniProtKB-KW"/>
</dbReference>
<dbReference type="RefSeq" id="WP_003323509.1">
    <property type="nucleotide sequence ID" value="NZ_ALPT02000036.1"/>
</dbReference>
<feature type="domain" description="AB hydrolase-1" evidence="2">
    <location>
        <begin position="21"/>
        <end position="234"/>
    </location>
</feature>
<evidence type="ECO:0000313" key="3">
    <source>
        <dbReference type="EMBL" id="KGA97122.1"/>
    </source>
</evidence>
<dbReference type="EMBL" id="ALPT02000036">
    <property type="protein sequence ID" value="KGA97122.1"/>
    <property type="molecule type" value="Genomic_DNA"/>
</dbReference>
<dbReference type="Proteomes" id="UP000297014">
    <property type="component" value="Unassembled WGS sequence"/>
</dbReference>
<sequence>MPILELEDTILYYSVKGTGIPLVFIHPPLLTSANFMYQLEGLSQTFKVITFDIRGHGRSGYSEEAITYPLIVEDIIKILEHLDIEKAFIGGYSTGGSIVLEYLLTKPNRALGGIIISGMSEVRDFYLKERISFAVKLAEKKRVPFLNLAITWGNADKSRAFLHLFKESSRGEVKNIQQYYRYSLRYNCTRMLPKIDLPVLLVYGTKDKSFHRYARLLHKKIPHNQLVFLENEKHQLPTKAALKLNDVIHQFVTHQSNGLKLDEET</sequence>
<dbReference type="InterPro" id="IPR050266">
    <property type="entry name" value="AB_hydrolase_sf"/>
</dbReference>
<evidence type="ECO:0000313" key="4">
    <source>
        <dbReference type="EMBL" id="THG89082.1"/>
    </source>
</evidence>
<reference evidence="4 6" key="2">
    <citation type="submission" date="2014-01" db="EMBL/GenBank/DDBJ databases">
        <title>Draft genome sequencing of Bacillus alcalophilus CGMCC 1.3604.</title>
        <authorList>
            <person name="Yang J."/>
            <person name="Diao L."/>
            <person name="Yang S."/>
        </authorList>
    </citation>
    <scope>NUCLEOTIDE SEQUENCE [LARGE SCALE GENOMIC DNA]</scope>
    <source>
        <strain evidence="4 6">CGMCC 1.3604</strain>
    </source>
</reference>
<evidence type="ECO:0000313" key="5">
    <source>
        <dbReference type="Proteomes" id="UP000002754"/>
    </source>
</evidence>
<dbReference type="Gene3D" id="3.40.50.1820">
    <property type="entry name" value="alpha/beta hydrolase"/>
    <property type="match status" value="1"/>
</dbReference>
<name>A0A094YUE3_ALKAL</name>
<dbReference type="PANTHER" id="PTHR43798">
    <property type="entry name" value="MONOACYLGLYCEROL LIPASE"/>
    <property type="match status" value="1"/>
</dbReference>
<proteinExistence type="predicted"/>
<keyword evidence="1 3" id="KW-0378">Hydrolase</keyword>
<dbReference type="Proteomes" id="UP000002754">
    <property type="component" value="Unassembled WGS sequence"/>
</dbReference>
<dbReference type="SUPFAM" id="SSF53474">
    <property type="entry name" value="alpha/beta-Hydrolases"/>
    <property type="match status" value="1"/>
</dbReference>
<dbReference type="InterPro" id="IPR000073">
    <property type="entry name" value="AB_hydrolase_1"/>
</dbReference>
<organism evidence="3 5">
    <name type="scientific">Alkalihalobacillus alcalophilus ATCC 27647 = CGMCC 1.3604</name>
    <dbReference type="NCBI Taxonomy" id="1218173"/>
    <lineage>
        <taxon>Bacteria</taxon>
        <taxon>Bacillati</taxon>
        <taxon>Bacillota</taxon>
        <taxon>Bacilli</taxon>
        <taxon>Bacillales</taxon>
        <taxon>Bacillaceae</taxon>
        <taxon>Alkalihalobacillus</taxon>
    </lineage>
</organism>
<evidence type="ECO:0000259" key="2">
    <source>
        <dbReference type="Pfam" id="PF00561"/>
    </source>
</evidence>
<dbReference type="OrthoDB" id="9805423at2"/>
<evidence type="ECO:0000256" key="1">
    <source>
        <dbReference type="ARBA" id="ARBA00022801"/>
    </source>
</evidence>
<gene>
    <name evidence="4" type="ORF">AJ85_19780</name>
    <name evidence="3" type="ORF">BALCAV_0211910</name>
</gene>
<dbReference type="GO" id="GO:0016020">
    <property type="term" value="C:membrane"/>
    <property type="evidence" value="ECO:0007669"/>
    <property type="project" value="TreeGrafter"/>
</dbReference>
<accession>A0A094YUE3</accession>
<dbReference type="Pfam" id="PF00561">
    <property type="entry name" value="Abhydrolase_1"/>
    <property type="match status" value="1"/>
</dbReference>
<dbReference type="EMBL" id="JALP01000266">
    <property type="protein sequence ID" value="THG89082.1"/>
    <property type="molecule type" value="Genomic_DNA"/>
</dbReference>
<evidence type="ECO:0000313" key="6">
    <source>
        <dbReference type="Proteomes" id="UP000297014"/>
    </source>
</evidence>
<reference evidence="3 5" key="1">
    <citation type="journal article" date="2014" name="Genome Announc.">
        <title>Draft Genome Sequence of Bacillus alcalophilus AV1934, a Classic Alkaliphile Isolated from Human Feces in 1934.</title>
        <authorList>
            <person name="Attie O."/>
            <person name="Jayaprakash A."/>
            <person name="Shah H."/>
            <person name="Paulsen I.T."/>
            <person name="Morino M."/>
            <person name="Takahashi Y."/>
            <person name="Narumi I."/>
            <person name="Sachidanandam R."/>
            <person name="Satoh K."/>
            <person name="Ito M."/>
            <person name="Krulwich T.A."/>
        </authorList>
    </citation>
    <scope>NUCLEOTIDE SEQUENCE [LARGE SCALE GENOMIC DNA]</scope>
    <source>
        <strain evidence="3 5">AV1934</strain>
    </source>
</reference>
<dbReference type="AlphaFoldDB" id="A0A094YUE3"/>